<dbReference type="InterPro" id="IPR001251">
    <property type="entry name" value="CRAL-TRIO_dom"/>
</dbReference>
<evidence type="ECO:0000313" key="3">
    <source>
        <dbReference type="EMBL" id="KAK8958365.1"/>
    </source>
</evidence>
<dbReference type="Gene3D" id="3.40.525.10">
    <property type="entry name" value="CRAL-TRIO lipid binding domain"/>
    <property type="match status" value="1"/>
</dbReference>
<name>A0ABR2M2U3_9ASPA</name>
<protein>
    <recommendedName>
        <fullName evidence="2">CRAL-TRIO domain-containing protein</fullName>
    </recommendedName>
</protein>
<dbReference type="PANTHER" id="PTHR48411">
    <property type="entry name" value="OS01G0948300 PROTEIN"/>
    <property type="match status" value="1"/>
</dbReference>
<keyword evidence="4" id="KW-1185">Reference proteome</keyword>
<dbReference type="Pfam" id="PF13716">
    <property type="entry name" value="CRAL_TRIO_2"/>
    <property type="match status" value="1"/>
</dbReference>
<proteinExistence type="predicted"/>
<feature type="compositionally biased region" description="Basic residues" evidence="1">
    <location>
        <begin position="61"/>
        <end position="76"/>
    </location>
</feature>
<evidence type="ECO:0000313" key="4">
    <source>
        <dbReference type="Proteomes" id="UP001412067"/>
    </source>
</evidence>
<gene>
    <name evidence="3" type="ORF">KSP40_PGU020862</name>
</gene>
<feature type="domain" description="CRAL-TRIO" evidence="2">
    <location>
        <begin position="154"/>
        <end position="238"/>
    </location>
</feature>
<evidence type="ECO:0000256" key="1">
    <source>
        <dbReference type="SAM" id="MobiDB-lite"/>
    </source>
</evidence>
<reference evidence="3 4" key="1">
    <citation type="journal article" date="2022" name="Nat. Plants">
        <title>Genomes of leafy and leafless Platanthera orchids illuminate the evolution of mycoheterotrophy.</title>
        <authorList>
            <person name="Li M.H."/>
            <person name="Liu K.W."/>
            <person name="Li Z."/>
            <person name="Lu H.C."/>
            <person name="Ye Q.L."/>
            <person name="Zhang D."/>
            <person name="Wang J.Y."/>
            <person name="Li Y.F."/>
            <person name="Zhong Z.M."/>
            <person name="Liu X."/>
            <person name="Yu X."/>
            <person name="Liu D.K."/>
            <person name="Tu X.D."/>
            <person name="Liu B."/>
            <person name="Hao Y."/>
            <person name="Liao X.Y."/>
            <person name="Jiang Y.T."/>
            <person name="Sun W.H."/>
            <person name="Chen J."/>
            <person name="Chen Y.Q."/>
            <person name="Ai Y."/>
            <person name="Zhai J.W."/>
            <person name="Wu S.S."/>
            <person name="Zhou Z."/>
            <person name="Hsiao Y.Y."/>
            <person name="Wu W.L."/>
            <person name="Chen Y.Y."/>
            <person name="Lin Y.F."/>
            <person name="Hsu J.L."/>
            <person name="Li C.Y."/>
            <person name="Wang Z.W."/>
            <person name="Zhao X."/>
            <person name="Zhong W.Y."/>
            <person name="Ma X.K."/>
            <person name="Ma L."/>
            <person name="Huang J."/>
            <person name="Chen G.Z."/>
            <person name="Huang M.Z."/>
            <person name="Huang L."/>
            <person name="Peng D.H."/>
            <person name="Luo Y.B."/>
            <person name="Zou S.Q."/>
            <person name="Chen S.P."/>
            <person name="Lan S."/>
            <person name="Tsai W.C."/>
            <person name="Van de Peer Y."/>
            <person name="Liu Z.J."/>
        </authorList>
    </citation>
    <scope>NUCLEOTIDE SEQUENCE [LARGE SCALE GENOMIC DNA]</scope>
    <source>
        <strain evidence="3">Lor288</strain>
    </source>
</reference>
<dbReference type="PANTHER" id="PTHR48411:SF1">
    <property type="entry name" value="OS01G0948300 PROTEIN"/>
    <property type="match status" value="1"/>
</dbReference>
<organism evidence="3 4">
    <name type="scientific">Platanthera guangdongensis</name>
    <dbReference type="NCBI Taxonomy" id="2320717"/>
    <lineage>
        <taxon>Eukaryota</taxon>
        <taxon>Viridiplantae</taxon>
        <taxon>Streptophyta</taxon>
        <taxon>Embryophyta</taxon>
        <taxon>Tracheophyta</taxon>
        <taxon>Spermatophyta</taxon>
        <taxon>Magnoliopsida</taxon>
        <taxon>Liliopsida</taxon>
        <taxon>Asparagales</taxon>
        <taxon>Orchidaceae</taxon>
        <taxon>Orchidoideae</taxon>
        <taxon>Orchideae</taxon>
        <taxon>Orchidinae</taxon>
        <taxon>Platanthera</taxon>
    </lineage>
</organism>
<feature type="compositionally biased region" description="Low complexity" evidence="1">
    <location>
        <begin position="30"/>
        <end position="47"/>
    </location>
</feature>
<comment type="caution">
    <text evidence="3">The sequence shown here is derived from an EMBL/GenBank/DDBJ whole genome shotgun (WGS) entry which is preliminary data.</text>
</comment>
<feature type="region of interest" description="Disordered" evidence="1">
    <location>
        <begin position="1"/>
        <end position="47"/>
    </location>
</feature>
<feature type="region of interest" description="Disordered" evidence="1">
    <location>
        <begin position="61"/>
        <end position="82"/>
    </location>
</feature>
<evidence type="ECO:0000259" key="2">
    <source>
        <dbReference type="Pfam" id="PF13716"/>
    </source>
</evidence>
<sequence length="297" mass="32814">MLFGSRQEIGGAGQGGSEKAATPQPRASSRLGLEQQQQPRPLPLSLGPAQHSRLFLSLVGRRRSKEHNPRSPHHRTGGFVGEEAEVGVGSEASGDGAATIGRSLLSLSQRRARVAEEAAGVAYAPEEWHDCSEEDFSDLKTLQVLRFQGLDKSGNRIQRYLSYKIRSELSDGLFCILYMHTTMHKEDNNPGMFILRQMYEEMSLGYKEGLQVVYFLHPGLRSRLAITTLGRLLLSGECCTGKAIIGAQEPWGSYTISLSAAFISHKRFFRLDAIISLGRNLFPRAKKSRPGDKKGLE</sequence>
<accession>A0ABR2M2U3</accession>
<dbReference type="InterPro" id="IPR036865">
    <property type="entry name" value="CRAL-TRIO_dom_sf"/>
</dbReference>
<dbReference type="EMBL" id="JBBWWR010000012">
    <property type="protein sequence ID" value="KAK8958365.1"/>
    <property type="molecule type" value="Genomic_DNA"/>
</dbReference>
<dbReference type="Proteomes" id="UP001412067">
    <property type="component" value="Unassembled WGS sequence"/>
</dbReference>